<feature type="signal peptide" evidence="1">
    <location>
        <begin position="1"/>
        <end position="21"/>
    </location>
</feature>
<evidence type="ECO:0000313" key="4">
    <source>
        <dbReference type="EMBL" id="RZS74575.1"/>
    </source>
</evidence>
<proteinExistence type="predicted"/>
<keyword evidence="5" id="KW-1185">Reference proteome</keyword>
<feature type="domain" description="DUF3823" evidence="3">
    <location>
        <begin position="126"/>
        <end position="230"/>
    </location>
</feature>
<evidence type="ECO:0000256" key="1">
    <source>
        <dbReference type="SAM" id="SignalP"/>
    </source>
</evidence>
<keyword evidence="1" id="KW-0732">Signal</keyword>
<accession>A0A4Q7N2X6</accession>
<comment type="caution">
    <text evidence="4">The sequence shown here is derived from an EMBL/GenBank/DDBJ whole genome shotgun (WGS) entry which is preliminary data.</text>
</comment>
<dbReference type="InterPro" id="IPR024278">
    <property type="entry name" value="DUF3823_N"/>
</dbReference>
<dbReference type="Pfam" id="PF12866">
    <property type="entry name" value="DUF3823"/>
    <property type="match status" value="1"/>
</dbReference>
<dbReference type="PROSITE" id="PS51257">
    <property type="entry name" value="PROKAR_LIPOPROTEIN"/>
    <property type="match status" value="1"/>
</dbReference>
<evidence type="ECO:0000259" key="2">
    <source>
        <dbReference type="Pfam" id="PF12866"/>
    </source>
</evidence>
<dbReference type="Proteomes" id="UP000293874">
    <property type="component" value="Unassembled WGS sequence"/>
</dbReference>
<reference evidence="4 5" key="1">
    <citation type="submission" date="2019-02" db="EMBL/GenBank/DDBJ databases">
        <title>Genomic Encyclopedia of Type Strains, Phase IV (KMG-IV): sequencing the most valuable type-strain genomes for metagenomic binning, comparative biology and taxonomic classification.</title>
        <authorList>
            <person name="Goeker M."/>
        </authorList>
    </citation>
    <scope>NUCLEOTIDE SEQUENCE [LARGE SCALE GENOMIC DNA]</scope>
    <source>
        <strain evidence="4 5">DSM 18116</strain>
    </source>
</reference>
<dbReference type="EMBL" id="SGXA01000001">
    <property type="protein sequence ID" value="RZS74575.1"/>
    <property type="molecule type" value="Genomic_DNA"/>
</dbReference>
<dbReference type="Pfam" id="PF18003">
    <property type="entry name" value="DUF3823_C"/>
    <property type="match status" value="1"/>
</dbReference>
<evidence type="ECO:0000259" key="3">
    <source>
        <dbReference type="Pfam" id="PF18003"/>
    </source>
</evidence>
<dbReference type="Gene3D" id="2.60.40.2060">
    <property type="match status" value="1"/>
</dbReference>
<dbReference type="AlphaFoldDB" id="A0A4Q7N2X6"/>
<feature type="domain" description="DUF3823" evidence="2">
    <location>
        <begin position="31"/>
        <end position="123"/>
    </location>
</feature>
<gene>
    <name evidence="4" type="ORF">EV199_0424</name>
</gene>
<dbReference type="RefSeq" id="WP_130539032.1">
    <property type="nucleotide sequence ID" value="NZ_CP042431.1"/>
</dbReference>
<protein>
    <submittedName>
        <fullName evidence="4">Uncharacterized protein DUF3823</fullName>
    </submittedName>
</protein>
<organism evidence="4 5">
    <name type="scientific">Pseudobacter ginsenosidimutans</name>
    <dbReference type="NCBI Taxonomy" id="661488"/>
    <lineage>
        <taxon>Bacteria</taxon>
        <taxon>Pseudomonadati</taxon>
        <taxon>Bacteroidota</taxon>
        <taxon>Chitinophagia</taxon>
        <taxon>Chitinophagales</taxon>
        <taxon>Chitinophagaceae</taxon>
        <taxon>Pseudobacter</taxon>
    </lineage>
</organism>
<evidence type="ECO:0000313" key="5">
    <source>
        <dbReference type="Proteomes" id="UP000293874"/>
    </source>
</evidence>
<dbReference type="OrthoDB" id="1433240at2"/>
<feature type="chain" id="PRO_5020184987" evidence="1">
    <location>
        <begin position="22"/>
        <end position="233"/>
    </location>
</feature>
<dbReference type="Gene3D" id="2.60.40.1120">
    <property type="entry name" value="Carboxypeptidase-like, regulatory domain"/>
    <property type="match status" value="1"/>
</dbReference>
<dbReference type="InterPro" id="IPR041186">
    <property type="entry name" value="DUF3823_C"/>
</dbReference>
<name>A0A4Q7N2X6_9BACT</name>
<sequence length="233" mass="25442">MKKFFLSILLLLSLFAVVSCKKDNYDPPSVTLQGKLVYNGEAIGVEHDKVTFELYQHGFGKTGPMGNTFKQDGSYSMLLFNGEYKLIVPNGQGPFQWKQKAQGGPDSVVINVNGNQTIDLPVTPYYMIRNPQLTAGSGKVSASFSIEKIITDATARNIENVALYINRTQFVSGTDNNGSASVNGGDITDPSSLTLSVNIPSMNPSQNYIFARIGLKIEGLEDRIFSPLVKLSF</sequence>